<dbReference type="HOGENOM" id="CLU_014251_1_1_1"/>
<evidence type="ECO:0000259" key="2">
    <source>
        <dbReference type="Pfam" id="PF03572"/>
    </source>
</evidence>
<dbReference type="PANTHER" id="PTHR37049">
    <property type="entry name" value="PEPTIDASE S41 FAMILY PROTEIN"/>
    <property type="match status" value="1"/>
</dbReference>
<feature type="region of interest" description="Disordered" evidence="1">
    <location>
        <begin position="255"/>
        <end position="279"/>
    </location>
</feature>
<dbReference type="GO" id="GO:0006508">
    <property type="term" value="P:proteolysis"/>
    <property type="evidence" value="ECO:0007669"/>
    <property type="project" value="InterPro"/>
</dbReference>
<evidence type="ECO:0000313" key="4">
    <source>
        <dbReference type="EMBL" id="EME40090.1"/>
    </source>
</evidence>
<reference evidence="4 5" key="2">
    <citation type="journal article" date="2012" name="PLoS Pathog.">
        <title>Diverse lifestyles and strategies of plant pathogenesis encoded in the genomes of eighteen Dothideomycetes fungi.</title>
        <authorList>
            <person name="Ohm R.A."/>
            <person name="Feau N."/>
            <person name="Henrissat B."/>
            <person name="Schoch C.L."/>
            <person name="Horwitz B.A."/>
            <person name="Barry K.W."/>
            <person name="Condon B.J."/>
            <person name="Copeland A.C."/>
            <person name="Dhillon B."/>
            <person name="Glaser F."/>
            <person name="Hesse C.N."/>
            <person name="Kosti I."/>
            <person name="LaButti K."/>
            <person name="Lindquist E.A."/>
            <person name="Lucas S."/>
            <person name="Salamov A.A."/>
            <person name="Bradshaw R.E."/>
            <person name="Ciuffetti L."/>
            <person name="Hamelin R.C."/>
            <person name="Kema G.H.J."/>
            <person name="Lawrence C."/>
            <person name="Scott J.A."/>
            <person name="Spatafora J.W."/>
            <person name="Turgeon B.G."/>
            <person name="de Wit P.J.G.M."/>
            <person name="Zhong S."/>
            <person name="Goodwin S.B."/>
            <person name="Grigoriev I.V."/>
        </authorList>
    </citation>
    <scope>NUCLEOTIDE SEQUENCE [LARGE SCALE GENOMIC DNA]</scope>
    <source>
        <strain evidence="5">NZE10 / CBS 128990</strain>
    </source>
</reference>
<accession>N1PER5</accession>
<dbReference type="GO" id="GO:0008236">
    <property type="term" value="F:serine-type peptidase activity"/>
    <property type="evidence" value="ECO:0007669"/>
    <property type="project" value="InterPro"/>
</dbReference>
<dbReference type="EMBL" id="KB446544">
    <property type="protein sequence ID" value="EME40090.1"/>
    <property type="molecule type" value="Genomic_DNA"/>
</dbReference>
<dbReference type="eggNOG" id="ENOG502S18W">
    <property type="taxonomic scope" value="Eukaryota"/>
</dbReference>
<dbReference type="InterPro" id="IPR029045">
    <property type="entry name" value="ClpP/crotonase-like_dom_sf"/>
</dbReference>
<dbReference type="SUPFAM" id="SSF52096">
    <property type="entry name" value="ClpP/crotonase"/>
    <property type="match status" value="1"/>
</dbReference>
<dbReference type="InterPro" id="IPR056186">
    <property type="entry name" value="PDZ_CPAF-rel"/>
</dbReference>
<feature type="compositionally biased region" description="Low complexity" evidence="1">
    <location>
        <begin position="257"/>
        <end position="273"/>
    </location>
</feature>
<dbReference type="InterPro" id="IPR005151">
    <property type="entry name" value="Tail-specific_protease"/>
</dbReference>
<reference evidence="5" key="1">
    <citation type="journal article" date="2012" name="PLoS Genet.">
        <title>The genomes of the fungal plant pathogens Cladosporium fulvum and Dothistroma septosporum reveal adaptation to different hosts and lifestyles but also signatures of common ancestry.</title>
        <authorList>
            <person name="de Wit P.J.G.M."/>
            <person name="van der Burgt A."/>
            <person name="Oekmen B."/>
            <person name="Stergiopoulos I."/>
            <person name="Abd-Elsalam K.A."/>
            <person name="Aerts A.L."/>
            <person name="Bahkali A.H."/>
            <person name="Beenen H.G."/>
            <person name="Chettri P."/>
            <person name="Cox M.P."/>
            <person name="Datema E."/>
            <person name="de Vries R.P."/>
            <person name="Dhillon B."/>
            <person name="Ganley A.R."/>
            <person name="Griffiths S.A."/>
            <person name="Guo Y."/>
            <person name="Hamelin R.C."/>
            <person name="Henrissat B."/>
            <person name="Kabir M.S."/>
            <person name="Jashni M.K."/>
            <person name="Kema G."/>
            <person name="Klaubauf S."/>
            <person name="Lapidus A."/>
            <person name="Levasseur A."/>
            <person name="Lindquist E."/>
            <person name="Mehrabi R."/>
            <person name="Ohm R.A."/>
            <person name="Owen T.J."/>
            <person name="Salamov A."/>
            <person name="Schwelm A."/>
            <person name="Schijlen E."/>
            <person name="Sun H."/>
            <person name="van den Burg H.A."/>
            <person name="van Ham R.C.H.J."/>
            <person name="Zhang S."/>
            <person name="Goodwin S.B."/>
            <person name="Grigoriev I.V."/>
            <person name="Collemare J."/>
            <person name="Bradshaw R.E."/>
        </authorList>
    </citation>
    <scope>NUCLEOTIDE SEQUENCE [LARGE SCALE GENOMIC DNA]</scope>
    <source>
        <strain evidence="5">NZE10 / CBS 128990</strain>
    </source>
</reference>
<dbReference type="STRING" id="675120.N1PER5"/>
<proteinExistence type="predicted"/>
<name>N1PER5_DOTSN</name>
<dbReference type="Pfam" id="PF03572">
    <property type="entry name" value="Peptidase_S41"/>
    <property type="match status" value="1"/>
</dbReference>
<dbReference type="Proteomes" id="UP000016933">
    <property type="component" value="Unassembled WGS sequence"/>
</dbReference>
<feature type="domain" description="Tail specific protease" evidence="2">
    <location>
        <begin position="312"/>
        <end position="518"/>
    </location>
</feature>
<gene>
    <name evidence="4" type="ORF">DOTSEDRAFT_91372</name>
</gene>
<dbReference type="OMA" id="NEYEFGF"/>
<keyword evidence="5" id="KW-1185">Reference proteome</keyword>
<dbReference type="OrthoDB" id="27214at2759"/>
<dbReference type="AlphaFoldDB" id="N1PER5"/>
<organism evidence="4 5">
    <name type="scientific">Dothistroma septosporum (strain NZE10 / CBS 128990)</name>
    <name type="common">Red band needle blight fungus</name>
    <name type="synonym">Mycosphaerella pini</name>
    <dbReference type="NCBI Taxonomy" id="675120"/>
    <lineage>
        <taxon>Eukaryota</taxon>
        <taxon>Fungi</taxon>
        <taxon>Dikarya</taxon>
        <taxon>Ascomycota</taxon>
        <taxon>Pezizomycotina</taxon>
        <taxon>Dothideomycetes</taxon>
        <taxon>Dothideomycetidae</taxon>
        <taxon>Mycosphaerellales</taxon>
        <taxon>Mycosphaerellaceae</taxon>
        <taxon>Dothistroma</taxon>
    </lineage>
</organism>
<protein>
    <submittedName>
        <fullName evidence="4">Uncharacterized protein</fullName>
    </submittedName>
</protein>
<feature type="domain" description="CPAF-like PDZ" evidence="3">
    <location>
        <begin position="94"/>
        <end position="221"/>
    </location>
</feature>
<dbReference type="PANTHER" id="PTHR37049:SF4">
    <property type="entry name" value="RHODANESE DOMAIN-CONTAINING PROTEIN"/>
    <property type="match status" value="1"/>
</dbReference>
<sequence length="704" mass="78166">MFYAGLAYLDSIRPYIDWQTNLQWIKEPPPEYAEKIQPPYDFWAEFERVYSRAKTDSGYMNEYEFGLDLYRVFQNAHDGHLVVFPDSVHGIFAFGRTTPLVSVSVDGSCLPEVFVYQDLLDTVVANASYIPSPLALIDGRNSTEFLLEWAQYGSLQDRDALWNTVFYLLGQVSLGASGSGCGTFAGGGRGRVIYPGPNTTLTFANGSEVTNENFARVLVPFDNITSGVDIYTEFFTPPGGDPESAEQVVRRFKESSKSSTSAASSTLPSTSHTVPTISTTIPAPGYPTPFVRQFRNLNSGHFLDEDGYHDTAVLSVQSFVGEIGDGISFQAVNSYLINEAVKRNKTKLIIDLSANGGGTILQGVDLFKQLFPLLEPYQADRYTAHEAIDYIGQETSHFAGLIPNRSLGLNSTARFLVDSFFNYRSDVDIDHQNFTSWPDKFGPVALGPQQKNFTEITRWNLSDPLTPGTAGGIVVSGYLNHTNFTRTPFRPENIVIVTDGYCASTCTIFSELMRQQAGVRTIILGGRPNADIAQAVGGVKGTNSNTYPFIFYLAQQPFEYQYINNASFYNTTALGKYNDLAIYRSIRVVVNARDGFRQNDPSNVPLHFKYEPADCRIYYTPEMAVDQVAVWKTVADSAFKGINHCIAGSLQGQAAGYVGRRDEKSGTKHLVRRDLRKEEHEHAMRNMWTGKGDFMRGGDAHMPI</sequence>
<dbReference type="Gene3D" id="3.90.226.10">
    <property type="entry name" value="2-enoyl-CoA Hydratase, Chain A, domain 1"/>
    <property type="match status" value="1"/>
</dbReference>
<dbReference type="InterPro" id="IPR052766">
    <property type="entry name" value="S41A_metabolite_peptidase"/>
</dbReference>
<evidence type="ECO:0000313" key="5">
    <source>
        <dbReference type="Proteomes" id="UP000016933"/>
    </source>
</evidence>
<evidence type="ECO:0000256" key="1">
    <source>
        <dbReference type="SAM" id="MobiDB-lite"/>
    </source>
</evidence>
<evidence type="ECO:0000259" key="3">
    <source>
        <dbReference type="Pfam" id="PF23658"/>
    </source>
</evidence>
<dbReference type="Pfam" id="PF23658">
    <property type="entry name" value="PDZ_CPAF_rel"/>
    <property type="match status" value="1"/>
</dbReference>